<feature type="domain" description="R13L1/DRL21-like LRR repeat region" evidence="1">
    <location>
        <begin position="14"/>
        <end position="137"/>
    </location>
</feature>
<keyword evidence="3" id="KW-1185">Reference proteome</keyword>
<evidence type="ECO:0000259" key="1">
    <source>
        <dbReference type="Pfam" id="PF25019"/>
    </source>
</evidence>
<dbReference type="Pfam" id="PF25019">
    <property type="entry name" value="LRR_R13L1-DRL21"/>
    <property type="match status" value="1"/>
</dbReference>
<dbReference type="Proteomes" id="UP000501690">
    <property type="component" value="Linkage Group LG3"/>
</dbReference>
<dbReference type="AlphaFoldDB" id="A0A4D6LBA0"/>
<dbReference type="InterPro" id="IPR032675">
    <property type="entry name" value="LRR_dom_sf"/>
</dbReference>
<protein>
    <recommendedName>
        <fullName evidence="1">R13L1/DRL21-like LRR repeat region domain-containing protein</fullName>
    </recommendedName>
</protein>
<accession>A0A4D6LBA0</accession>
<name>A0A4D6LBA0_VIGUN</name>
<proteinExistence type="predicted"/>
<sequence>MDKFEVGKSCEFSIHQLQEVDLHGELSVRNLENMVNCCALVADFKNKTHLAGLRLEWDLKRNIEDSTKAREVLENLQPSRHLEKLSIICYGGTQFPRWLSDNSLLNMVSLTLKHCKHCLWLPPLGLLTFLKHLTIEDLDGIESIDVDFYGNSSCAFASLEMLSFTNMKEWKEWQCMTGAFPNLQHLSLKHCPKLKGHLPEQLSHLKHLTIHKCEQLVASIPRAVEIESVKMEASSFDMIGPLVSHTPLECLHIDYCPGMNIPINHYYHLLIELRIIHGCDSFTIFPLDLFPKLCELELYNCRNLRTILPGHPHNHLNSLIIENCSQFESFPNEGLCAPQLLSIWIIGSEKLKSMPKRMCAHLPSLEHMLINNCPGVELSEGCLPSNLKELHILNCPKLVVSLKEALLGNHSLQVLRISSEDIESFPDEGLLPLSLTKIEINDCPMLKKLDYRGLCHLSSLRELIIRSCPILQSLPEEGLPESISDLKILECPLLQQLYKKQEGEDWEKIAHIEYIWIQGGILKVPWNC</sequence>
<dbReference type="Gene3D" id="3.80.10.10">
    <property type="entry name" value="Ribonuclease Inhibitor"/>
    <property type="match status" value="3"/>
</dbReference>
<dbReference type="SUPFAM" id="SSF52058">
    <property type="entry name" value="L domain-like"/>
    <property type="match status" value="2"/>
</dbReference>
<dbReference type="PANTHER" id="PTHR47186">
    <property type="entry name" value="LEUCINE-RICH REPEAT-CONTAINING PROTEIN 57"/>
    <property type="match status" value="1"/>
</dbReference>
<reference evidence="2 3" key="1">
    <citation type="submission" date="2019-04" db="EMBL/GenBank/DDBJ databases">
        <title>An improved genome assembly and genetic linkage map for asparagus bean, Vigna unguiculata ssp. sesquipedialis.</title>
        <authorList>
            <person name="Xia Q."/>
            <person name="Zhang R."/>
            <person name="Dong Y."/>
        </authorList>
    </citation>
    <scope>NUCLEOTIDE SEQUENCE [LARGE SCALE GENOMIC DNA]</scope>
    <source>
        <tissue evidence="2">Leaf</tissue>
    </source>
</reference>
<dbReference type="InterPro" id="IPR056789">
    <property type="entry name" value="LRR_R13L1-DRL21"/>
</dbReference>
<gene>
    <name evidence="2" type="ORF">DEO72_LG3g250</name>
</gene>
<evidence type="ECO:0000313" key="3">
    <source>
        <dbReference type="Proteomes" id="UP000501690"/>
    </source>
</evidence>
<organism evidence="2 3">
    <name type="scientific">Vigna unguiculata</name>
    <name type="common">Cowpea</name>
    <dbReference type="NCBI Taxonomy" id="3917"/>
    <lineage>
        <taxon>Eukaryota</taxon>
        <taxon>Viridiplantae</taxon>
        <taxon>Streptophyta</taxon>
        <taxon>Embryophyta</taxon>
        <taxon>Tracheophyta</taxon>
        <taxon>Spermatophyta</taxon>
        <taxon>Magnoliopsida</taxon>
        <taxon>eudicotyledons</taxon>
        <taxon>Gunneridae</taxon>
        <taxon>Pentapetalae</taxon>
        <taxon>rosids</taxon>
        <taxon>fabids</taxon>
        <taxon>Fabales</taxon>
        <taxon>Fabaceae</taxon>
        <taxon>Papilionoideae</taxon>
        <taxon>50 kb inversion clade</taxon>
        <taxon>NPAAA clade</taxon>
        <taxon>indigoferoid/millettioid clade</taxon>
        <taxon>Phaseoleae</taxon>
        <taxon>Vigna</taxon>
    </lineage>
</organism>
<dbReference type="EMBL" id="CP039347">
    <property type="protein sequence ID" value="QCD85730.1"/>
    <property type="molecule type" value="Genomic_DNA"/>
</dbReference>
<evidence type="ECO:0000313" key="2">
    <source>
        <dbReference type="EMBL" id="QCD85730.1"/>
    </source>
</evidence>
<dbReference type="PANTHER" id="PTHR47186:SF43">
    <property type="entry name" value="TYPE DISEASE RESISTANCE PROTEIN CNL-J3, PUTATIVE-RELATED"/>
    <property type="match status" value="1"/>
</dbReference>